<reference evidence="2" key="1">
    <citation type="submission" date="2017-04" db="EMBL/GenBank/DDBJ databases">
        <authorList>
            <person name="Varghese N."/>
            <person name="Submissions S."/>
        </authorList>
    </citation>
    <scope>NUCLEOTIDE SEQUENCE [LARGE SCALE GENOMIC DNA]</scope>
</reference>
<dbReference type="Proteomes" id="UP000194474">
    <property type="component" value="Unassembled WGS sequence"/>
</dbReference>
<evidence type="ECO:0000313" key="2">
    <source>
        <dbReference type="Proteomes" id="UP000194474"/>
    </source>
</evidence>
<evidence type="ECO:0000313" key="1">
    <source>
        <dbReference type="EMBL" id="SMQ86026.1"/>
    </source>
</evidence>
<dbReference type="InterPro" id="IPR021252">
    <property type="entry name" value="DUF2794"/>
</dbReference>
<accession>A0A1Y6G7E5</accession>
<protein>
    <recommendedName>
        <fullName evidence="3">DUF2794 domain-containing protein</fullName>
    </recommendedName>
</protein>
<keyword evidence="2" id="KW-1185">Reference proteome</keyword>
<dbReference type="AlphaFoldDB" id="A0A1Y6G7E5"/>
<name>A0A1Y6G7E5_9HYPH</name>
<dbReference type="Pfam" id="PF10984">
    <property type="entry name" value="DUF2794"/>
    <property type="match status" value="1"/>
</dbReference>
<evidence type="ECO:0008006" key="3">
    <source>
        <dbReference type="Google" id="ProtNLM"/>
    </source>
</evidence>
<sequence length="127" mass="14526">MQGPPNDNRNTLALVHVGEPTSQPNRPVQPVVAFDRRELTQILAVYGRKVGKGEWRDYAMDFLKDRALFSIYARVSERPLFVVEKNPKLRNRQGQYMVTNQQGMILKRGHDLSQVLRVLDPDLVVVG</sequence>
<organism evidence="1 2">
    <name type="scientific">Devosia lucknowensis</name>
    <dbReference type="NCBI Taxonomy" id="1096929"/>
    <lineage>
        <taxon>Bacteria</taxon>
        <taxon>Pseudomonadati</taxon>
        <taxon>Pseudomonadota</taxon>
        <taxon>Alphaproteobacteria</taxon>
        <taxon>Hyphomicrobiales</taxon>
        <taxon>Devosiaceae</taxon>
        <taxon>Devosia</taxon>
    </lineage>
</organism>
<proteinExistence type="predicted"/>
<dbReference type="EMBL" id="FXWK01000002">
    <property type="protein sequence ID" value="SMQ86026.1"/>
    <property type="molecule type" value="Genomic_DNA"/>
</dbReference>
<gene>
    <name evidence="1" type="ORF">SAMN06295905_3322</name>
</gene>